<proteinExistence type="predicted"/>
<organism evidence="2 3">
    <name type="scientific">Pseudonocardia nematodicida</name>
    <dbReference type="NCBI Taxonomy" id="1206997"/>
    <lineage>
        <taxon>Bacteria</taxon>
        <taxon>Bacillati</taxon>
        <taxon>Actinomycetota</taxon>
        <taxon>Actinomycetes</taxon>
        <taxon>Pseudonocardiales</taxon>
        <taxon>Pseudonocardiaceae</taxon>
        <taxon>Pseudonocardia</taxon>
    </lineage>
</organism>
<evidence type="ECO:0000256" key="1">
    <source>
        <dbReference type="SAM" id="MobiDB-lite"/>
    </source>
</evidence>
<gene>
    <name evidence="2" type="ORF">WIS52_15965</name>
</gene>
<protein>
    <submittedName>
        <fullName evidence="2">Copper chaperone PCu(A)C</fullName>
    </submittedName>
</protein>
<reference evidence="2 3" key="1">
    <citation type="submission" date="2024-03" db="EMBL/GenBank/DDBJ databases">
        <title>Draft genome sequence of Pseudonocardia nematodicida JCM 31783.</title>
        <authorList>
            <person name="Butdee W."/>
            <person name="Duangmal K."/>
        </authorList>
    </citation>
    <scope>NUCLEOTIDE SEQUENCE [LARGE SCALE GENOMIC DNA]</scope>
    <source>
        <strain evidence="2 3">JCM 31783</strain>
    </source>
</reference>
<feature type="compositionally biased region" description="Low complexity" evidence="1">
    <location>
        <begin position="208"/>
        <end position="222"/>
    </location>
</feature>
<dbReference type="Proteomes" id="UP001494902">
    <property type="component" value="Unassembled WGS sequence"/>
</dbReference>
<dbReference type="Pfam" id="PF04314">
    <property type="entry name" value="PCuAC"/>
    <property type="match status" value="1"/>
</dbReference>
<dbReference type="InterPro" id="IPR007410">
    <property type="entry name" value="LpqE-like"/>
</dbReference>
<feature type="region of interest" description="Disordered" evidence="1">
    <location>
        <begin position="171"/>
        <end position="230"/>
    </location>
</feature>
<dbReference type="EMBL" id="JBEDNQ010000006">
    <property type="protein sequence ID" value="MEQ3551969.1"/>
    <property type="molecule type" value="Genomic_DNA"/>
</dbReference>
<name>A0ABV1KBW8_9PSEU</name>
<dbReference type="Gene3D" id="2.60.40.1890">
    <property type="entry name" value="PCu(A)C copper chaperone"/>
    <property type="match status" value="1"/>
</dbReference>
<feature type="compositionally biased region" description="Basic and acidic residues" evidence="1">
    <location>
        <begin position="184"/>
        <end position="193"/>
    </location>
</feature>
<dbReference type="InterPro" id="IPR036182">
    <property type="entry name" value="PCuAC_sf"/>
</dbReference>
<dbReference type="PROSITE" id="PS51257">
    <property type="entry name" value="PROKAR_LIPOPROTEIN"/>
    <property type="match status" value="1"/>
</dbReference>
<keyword evidence="3" id="KW-1185">Reference proteome</keyword>
<comment type="caution">
    <text evidence="2">The sequence shown here is derived from an EMBL/GenBank/DDBJ whole genome shotgun (WGS) entry which is preliminary data.</text>
</comment>
<dbReference type="RefSeq" id="WP_349299046.1">
    <property type="nucleotide sequence ID" value="NZ_JBEDNQ010000006.1"/>
</dbReference>
<accession>A0ABV1KBW8</accession>
<evidence type="ECO:0000313" key="3">
    <source>
        <dbReference type="Proteomes" id="UP001494902"/>
    </source>
</evidence>
<dbReference type="SUPFAM" id="SSF110087">
    <property type="entry name" value="DR1885-like metal-binding protein"/>
    <property type="match status" value="1"/>
</dbReference>
<sequence>MSRNRHRPTRTLAGVAGAVALTGLLLSGCGAGQISQTAQQVAATNGLNASVGQVDLLDVQIAYPENPAGPNALYNPGESAPVRATLVNNGAVADRLVSVSSADAASVAIGGETALPEGVALVAVGNSQLQPTASRPLELTLEGLSRPVAPGTDVEMTFVFERAGSVTVTVPTAIPEQNAAAGPPERDDFHAEAETGGAEQPPPPGPPADGEGAEVAPGNEESGSGGAAGN</sequence>
<evidence type="ECO:0000313" key="2">
    <source>
        <dbReference type="EMBL" id="MEQ3551969.1"/>
    </source>
</evidence>